<dbReference type="Gene3D" id="1.10.287.850">
    <property type="entry name" value="HP0062-like domain"/>
    <property type="match status" value="1"/>
</dbReference>
<gene>
    <name evidence="3" type="ORF">AO501_09695</name>
</gene>
<feature type="region of interest" description="Disordered" evidence="1">
    <location>
        <begin position="94"/>
        <end position="117"/>
    </location>
</feature>
<dbReference type="InterPro" id="IPR000084">
    <property type="entry name" value="PE-PGRS_N"/>
</dbReference>
<dbReference type="Pfam" id="PF00934">
    <property type="entry name" value="PE"/>
    <property type="match status" value="1"/>
</dbReference>
<feature type="region of interest" description="Disordered" evidence="1">
    <location>
        <begin position="148"/>
        <end position="221"/>
    </location>
</feature>
<accession>A0A0Q2LW32</accession>
<comment type="caution">
    <text evidence="3">The sequence shown here is derived from an EMBL/GenBank/DDBJ whole genome shotgun (WGS) entry which is preliminary data.</text>
</comment>
<feature type="domain" description="PE" evidence="2">
    <location>
        <begin position="4"/>
        <end position="94"/>
    </location>
</feature>
<dbReference type="SUPFAM" id="SSF140459">
    <property type="entry name" value="PE/PPE dimer-like"/>
    <property type="match status" value="1"/>
</dbReference>
<dbReference type="EMBL" id="LKTM01000042">
    <property type="protein sequence ID" value="KQH80129.1"/>
    <property type="molecule type" value="Genomic_DNA"/>
</dbReference>
<name>A0A0Q2LW32_MYCGO</name>
<evidence type="ECO:0000313" key="4">
    <source>
        <dbReference type="Proteomes" id="UP000051677"/>
    </source>
</evidence>
<evidence type="ECO:0000259" key="2">
    <source>
        <dbReference type="Pfam" id="PF00934"/>
    </source>
</evidence>
<evidence type="ECO:0000313" key="3">
    <source>
        <dbReference type="EMBL" id="KQH80129.1"/>
    </source>
</evidence>
<feature type="compositionally biased region" description="Low complexity" evidence="1">
    <location>
        <begin position="173"/>
        <end position="196"/>
    </location>
</feature>
<organism evidence="3 4">
    <name type="scientific">Mycobacterium gordonae</name>
    <dbReference type="NCBI Taxonomy" id="1778"/>
    <lineage>
        <taxon>Bacteria</taxon>
        <taxon>Bacillati</taxon>
        <taxon>Actinomycetota</taxon>
        <taxon>Actinomycetes</taxon>
        <taxon>Mycobacteriales</taxon>
        <taxon>Mycobacteriaceae</taxon>
        <taxon>Mycobacterium</taxon>
    </lineage>
</organism>
<feature type="compositionally biased region" description="Basic and acidic residues" evidence="1">
    <location>
        <begin position="206"/>
        <end position="221"/>
    </location>
</feature>
<feature type="compositionally biased region" description="Polar residues" evidence="1">
    <location>
        <begin position="100"/>
        <end position="113"/>
    </location>
</feature>
<dbReference type="InterPro" id="IPR038332">
    <property type="entry name" value="PPE_sf"/>
</dbReference>
<sequence>MSFLFTQPQLLAEAASSLAGLGSTLDAANAAAAIPTTSVMAAGADEVSAAMASVFGAHAQQYQAMGVQAAKLHDQFVQAMNASSNAYASAEGANAKPLQPVNQSAPSTTTPVQSLIGPAGGAGIGSASARGGRSIGLLSGNRGSVAPGRGAGAGAGTVRPVATGPLAGTAPMAGRRAGSSGASGAIAAGRSRSGRSFGQGGPGGKGTERDLGARRQETLAR</sequence>
<protein>
    <recommendedName>
        <fullName evidence="2">PE domain-containing protein</fullName>
    </recommendedName>
</protein>
<evidence type="ECO:0000256" key="1">
    <source>
        <dbReference type="SAM" id="MobiDB-lite"/>
    </source>
</evidence>
<dbReference type="Proteomes" id="UP000051677">
    <property type="component" value="Unassembled WGS sequence"/>
</dbReference>
<dbReference type="AlphaFoldDB" id="A0A0Q2LW32"/>
<dbReference type="RefSeq" id="WP_055576990.1">
    <property type="nucleotide sequence ID" value="NZ_LKTM01000042.1"/>
</dbReference>
<proteinExistence type="predicted"/>
<reference evidence="3 4" key="1">
    <citation type="submission" date="2015-10" db="EMBL/GenBank/DDBJ databases">
        <title>Mycobacterium gordonae draft genome assembly.</title>
        <authorList>
            <person name="Ustinova V."/>
            <person name="Smirnova T."/>
            <person name="Blagodatskikh K."/>
            <person name="Varlamov D."/>
            <person name="Larionova E."/>
            <person name="Chernousova L."/>
        </authorList>
    </citation>
    <scope>NUCLEOTIDE SEQUENCE [LARGE SCALE GENOMIC DNA]</scope>
    <source>
        <strain evidence="3 4">CTRI 14-8773</strain>
    </source>
</reference>